<dbReference type="Pfam" id="PF00440">
    <property type="entry name" value="TetR_N"/>
    <property type="match status" value="1"/>
</dbReference>
<organism evidence="4 5">
    <name type="scientific">Salipaludibacillus agaradhaerens</name>
    <name type="common">Bacillus agaradhaerens</name>
    <dbReference type="NCBI Taxonomy" id="76935"/>
    <lineage>
        <taxon>Bacteria</taxon>
        <taxon>Bacillati</taxon>
        <taxon>Bacillota</taxon>
        <taxon>Bacilli</taxon>
        <taxon>Bacillales</taxon>
        <taxon>Bacillaceae</taxon>
    </lineage>
</organism>
<dbReference type="InterPro" id="IPR009057">
    <property type="entry name" value="Homeodomain-like_sf"/>
</dbReference>
<gene>
    <name evidence="4" type="ORF">HXA33_04025</name>
</gene>
<dbReference type="PRINTS" id="PR00455">
    <property type="entry name" value="HTHTETR"/>
</dbReference>
<keyword evidence="5" id="KW-1185">Reference proteome</keyword>
<evidence type="ECO:0000256" key="1">
    <source>
        <dbReference type="ARBA" id="ARBA00023125"/>
    </source>
</evidence>
<evidence type="ECO:0000259" key="3">
    <source>
        <dbReference type="PROSITE" id="PS50977"/>
    </source>
</evidence>
<dbReference type="GO" id="GO:0003677">
    <property type="term" value="F:DNA binding"/>
    <property type="evidence" value="ECO:0007669"/>
    <property type="project" value="UniProtKB-UniRule"/>
</dbReference>
<dbReference type="RefSeq" id="WP_257820455.1">
    <property type="nucleotide sequence ID" value="NZ_JABXYM010000001.1"/>
</dbReference>
<dbReference type="EMBL" id="JABXYM010000001">
    <property type="protein sequence ID" value="MCR6095702.1"/>
    <property type="molecule type" value="Genomic_DNA"/>
</dbReference>
<dbReference type="PROSITE" id="PS50977">
    <property type="entry name" value="HTH_TETR_2"/>
    <property type="match status" value="1"/>
</dbReference>
<protein>
    <submittedName>
        <fullName evidence="4">TetR/AcrR family transcriptional regulator</fullName>
    </submittedName>
</protein>
<evidence type="ECO:0000313" key="5">
    <source>
        <dbReference type="Proteomes" id="UP001057753"/>
    </source>
</evidence>
<name>A0A9Q4FY30_SALAG</name>
<dbReference type="Gene3D" id="1.10.357.10">
    <property type="entry name" value="Tetracycline Repressor, domain 2"/>
    <property type="match status" value="1"/>
</dbReference>
<dbReference type="Proteomes" id="UP001057753">
    <property type="component" value="Unassembled WGS sequence"/>
</dbReference>
<dbReference type="InterPro" id="IPR001647">
    <property type="entry name" value="HTH_TetR"/>
</dbReference>
<proteinExistence type="predicted"/>
<comment type="caution">
    <text evidence="4">The sequence shown here is derived from an EMBL/GenBank/DDBJ whole genome shotgun (WGS) entry which is preliminary data.</text>
</comment>
<evidence type="ECO:0000313" key="4">
    <source>
        <dbReference type="EMBL" id="MCR6095702.1"/>
    </source>
</evidence>
<evidence type="ECO:0000256" key="2">
    <source>
        <dbReference type="PROSITE-ProRule" id="PRU00335"/>
    </source>
</evidence>
<accession>A0A9Q4FY30</accession>
<sequence>MDDLRRKKGIETKKRIRIATTTILAQEGMSGLSAKKIADEAGISKSNLFHHFRSLDDILIDLFESITSETAHTLSNFEFETLEEFFHMLGELTLQLSVEKEETFIAMFHYFNFALTNPDYKVRIDKLKQHLINIFSDYIRSIEPISHAALTNIAESIVITLDAFGMHYSLDRNKEKFLHQWHIQSGFYCHYLRNT</sequence>
<keyword evidence="1 2" id="KW-0238">DNA-binding</keyword>
<dbReference type="AlphaFoldDB" id="A0A9Q4FY30"/>
<feature type="domain" description="HTH tetR-type" evidence="3">
    <location>
        <begin position="10"/>
        <end position="70"/>
    </location>
</feature>
<dbReference type="SUPFAM" id="SSF46689">
    <property type="entry name" value="Homeodomain-like"/>
    <property type="match status" value="1"/>
</dbReference>
<reference evidence="4" key="1">
    <citation type="submission" date="2020-06" db="EMBL/GenBank/DDBJ databases">
        <title>Insight into the genomes of haloalkaliphilic bacilli from Kenyan soda lakes.</title>
        <authorList>
            <person name="Mwirichia R."/>
            <person name="Villamizar G.C."/>
            <person name="Poehlein A."/>
            <person name="Mugweru J."/>
            <person name="Kipnyargis A."/>
            <person name="Kiplimo D."/>
            <person name="Orwa P."/>
            <person name="Daniel R."/>
        </authorList>
    </citation>
    <scope>NUCLEOTIDE SEQUENCE</scope>
    <source>
        <strain evidence="4">B1096_S55</strain>
    </source>
</reference>
<feature type="DNA-binding region" description="H-T-H motif" evidence="2">
    <location>
        <begin position="33"/>
        <end position="52"/>
    </location>
</feature>